<gene>
    <name evidence="1" type="ORF">C7459_1247</name>
</gene>
<protein>
    <submittedName>
        <fullName evidence="1">Uncharacterized protein</fullName>
    </submittedName>
</protein>
<accession>A0A316D4M3</accession>
<keyword evidence="2" id="KW-1185">Reference proteome</keyword>
<organism evidence="1 2">
    <name type="scientific">Tumebacillus permanentifrigoris</name>
    <dbReference type="NCBI Taxonomy" id="378543"/>
    <lineage>
        <taxon>Bacteria</taxon>
        <taxon>Bacillati</taxon>
        <taxon>Bacillota</taxon>
        <taxon>Bacilli</taxon>
        <taxon>Bacillales</taxon>
        <taxon>Alicyclobacillaceae</taxon>
        <taxon>Tumebacillus</taxon>
    </lineage>
</organism>
<dbReference type="OrthoDB" id="2052978at2"/>
<evidence type="ECO:0000313" key="1">
    <source>
        <dbReference type="EMBL" id="PWK05258.1"/>
    </source>
</evidence>
<comment type="caution">
    <text evidence="1">The sequence shown here is derived from an EMBL/GenBank/DDBJ whole genome shotgun (WGS) entry which is preliminary data.</text>
</comment>
<dbReference type="AlphaFoldDB" id="A0A316D4M3"/>
<name>A0A316D4M3_9BACL</name>
<proteinExistence type="predicted"/>
<reference evidence="1 2" key="1">
    <citation type="submission" date="2018-05" db="EMBL/GenBank/DDBJ databases">
        <title>Genomic Encyclopedia of Type Strains, Phase IV (KMG-IV): sequencing the most valuable type-strain genomes for metagenomic binning, comparative biology and taxonomic classification.</title>
        <authorList>
            <person name="Goeker M."/>
        </authorList>
    </citation>
    <scope>NUCLEOTIDE SEQUENCE [LARGE SCALE GENOMIC DNA]</scope>
    <source>
        <strain evidence="1 2">DSM 18773</strain>
    </source>
</reference>
<dbReference type="Proteomes" id="UP000245634">
    <property type="component" value="Unassembled WGS sequence"/>
</dbReference>
<evidence type="ECO:0000313" key="2">
    <source>
        <dbReference type="Proteomes" id="UP000245634"/>
    </source>
</evidence>
<dbReference type="EMBL" id="QGGL01000024">
    <property type="protein sequence ID" value="PWK05258.1"/>
    <property type="molecule type" value="Genomic_DNA"/>
</dbReference>
<sequence length="88" mass="10270">MTQTANQATYPIELKWVNGIEWGEIEHPDYGRSYMTYWDGGPCYDTYSAPLLHEDGSVTVLRYCHDEGNWVDEISMEDYVEGTTYKFE</sequence>
<dbReference type="RefSeq" id="WP_109691128.1">
    <property type="nucleotide sequence ID" value="NZ_QGGL01000024.1"/>
</dbReference>